<protein>
    <submittedName>
        <fullName evidence="5">TRAP-type C4-dicarboxylate transport system, periplasmic component</fullName>
    </submittedName>
</protein>
<dbReference type="PANTHER" id="PTHR33376:SF7">
    <property type="entry name" value="C4-DICARBOXYLATE-BINDING PROTEIN DCTB"/>
    <property type="match status" value="1"/>
</dbReference>
<dbReference type="InterPro" id="IPR004682">
    <property type="entry name" value="TRAP_DctP"/>
</dbReference>
<evidence type="ECO:0000256" key="1">
    <source>
        <dbReference type="ARBA" id="ARBA00009023"/>
    </source>
</evidence>
<keyword evidence="3 4" id="KW-0732">Signal</keyword>
<dbReference type="EMBL" id="AWXZ01000038">
    <property type="protein sequence ID" value="ESR23734.1"/>
    <property type="molecule type" value="Genomic_DNA"/>
</dbReference>
<organism evidence="5 6">
    <name type="scientific">Lutibaculum baratangense AMV1</name>
    <dbReference type="NCBI Taxonomy" id="631454"/>
    <lineage>
        <taxon>Bacteria</taxon>
        <taxon>Pseudomonadati</taxon>
        <taxon>Pseudomonadota</taxon>
        <taxon>Alphaproteobacteria</taxon>
        <taxon>Hyphomicrobiales</taxon>
        <taxon>Tepidamorphaceae</taxon>
        <taxon>Lutibaculum</taxon>
    </lineage>
</organism>
<feature type="chain" id="PRO_5004725565" evidence="4">
    <location>
        <begin position="30"/>
        <end position="339"/>
    </location>
</feature>
<dbReference type="Gene3D" id="3.40.190.170">
    <property type="entry name" value="Bacterial extracellular solute-binding protein, family 7"/>
    <property type="match status" value="1"/>
</dbReference>
<evidence type="ECO:0000313" key="6">
    <source>
        <dbReference type="Proteomes" id="UP000017819"/>
    </source>
</evidence>
<evidence type="ECO:0000256" key="4">
    <source>
        <dbReference type="SAM" id="SignalP"/>
    </source>
</evidence>
<dbReference type="CDD" id="cd13603">
    <property type="entry name" value="PBP2_TRAP_Siap_TeaA_like"/>
    <property type="match status" value="1"/>
</dbReference>
<feature type="signal peptide" evidence="4">
    <location>
        <begin position="1"/>
        <end position="29"/>
    </location>
</feature>
<keyword evidence="2" id="KW-0813">Transport</keyword>
<reference evidence="5 6" key="1">
    <citation type="journal article" date="2014" name="Genome Announc.">
        <title>Draft Genome Sequence of Lutibaculum baratangense Strain AMV1T, Isolated from a Mud Volcano in Andamans, India.</title>
        <authorList>
            <person name="Singh A."/>
            <person name="Sreenivas A."/>
            <person name="Sathyanarayana Reddy G."/>
            <person name="Pinnaka A.K."/>
            <person name="Shivaji S."/>
        </authorList>
    </citation>
    <scope>NUCLEOTIDE SEQUENCE [LARGE SCALE GENOMIC DNA]</scope>
    <source>
        <strain evidence="5 6">AMV1</strain>
    </source>
</reference>
<sequence length="339" mass="36748">MKTSKWLNLTAAAAIAAAAGLAGVGGAAAQTPVIMSNDNNAVGVKGKTFELLKEEIEKRLGDAVAVELHHSGALFDQNTQIQGLQLGSAHIIAPTSGHYATIAPNVNALSLPFLLSTPDQIQEAMEDPTIRAAIFEDMEAKNVTPVAIWMNGPRDLGYTGSKAIVTPEDMAGVKIRVQSIPIDIAAFEAVNAHVVAMSWSEVPTAMQQGVLDAVEPTPNALVGAGLDEMIDQLTKLHYYYSFYIVGANKQWWDGLSEEVRQGIQEALDVATEWNWENTRIENDEAYAKVEELGKTIHEVSEEDREKWVAAMQPVWQRFGADAIGEEAMNALRRIGGVEQ</sequence>
<evidence type="ECO:0000313" key="5">
    <source>
        <dbReference type="EMBL" id="ESR23734.1"/>
    </source>
</evidence>
<comment type="similarity">
    <text evidence="1">Belongs to the bacterial solute-binding protein 7 family.</text>
</comment>
<evidence type="ECO:0000256" key="3">
    <source>
        <dbReference type="ARBA" id="ARBA00022729"/>
    </source>
</evidence>
<keyword evidence="6" id="KW-1185">Reference proteome</keyword>
<dbReference type="Proteomes" id="UP000017819">
    <property type="component" value="Unassembled WGS sequence"/>
</dbReference>
<dbReference type="GO" id="GO:0015740">
    <property type="term" value="P:C4-dicarboxylate transport"/>
    <property type="evidence" value="ECO:0007669"/>
    <property type="project" value="TreeGrafter"/>
</dbReference>
<dbReference type="GO" id="GO:0055085">
    <property type="term" value="P:transmembrane transport"/>
    <property type="evidence" value="ECO:0007669"/>
    <property type="project" value="InterPro"/>
</dbReference>
<dbReference type="Pfam" id="PF03480">
    <property type="entry name" value="DctP"/>
    <property type="match status" value="1"/>
</dbReference>
<dbReference type="GO" id="GO:0030288">
    <property type="term" value="C:outer membrane-bounded periplasmic space"/>
    <property type="evidence" value="ECO:0007669"/>
    <property type="project" value="InterPro"/>
</dbReference>
<proteinExistence type="inferred from homology"/>
<dbReference type="PIRSF" id="PIRSF006470">
    <property type="entry name" value="DctB"/>
    <property type="match status" value="1"/>
</dbReference>
<gene>
    <name evidence="5" type="ORF">N177_2964</name>
</gene>
<name>V4REB3_9HYPH</name>
<dbReference type="PANTHER" id="PTHR33376">
    <property type="match status" value="1"/>
</dbReference>
<dbReference type="OrthoDB" id="9803763at2"/>
<dbReference type="eggNOG" id="COG1638">
    <property type="taxonomic scope" value="Bacteria"/>
</dbReference>
<accession>V4REB3</accession>
<dbReference type="STRING" id="631454.N177_2964"/>
<evidence type="ECO:0000256" key="2">
    <source>
        <dbReference type="ARBA" id="ARBA00022448"/>
    </source>
</evidence>
<dbReference type="InterPro" id="IPR038404">
    <property type="entry name" value="TRAP_DctP_sf"/>
</dbReference>
<dbReference type="InterPro" id="IPR018389">
    <property type="entry name" value="DctP_fam"/>
</dbReference>
<dbReference type="AlphaFoldDB" id="V4REB3"/>
<comment type="caution">
    <text evidence="5">The sequence shown here is derived from an EMBL/GenBank/DDBJ whole genome shotgun (WGS) entry which is preliminary data.</text>
</comment>
<dbReference type="RefSeq" id="WP_023433087.1">
    <property type="nucleotide sequence ID" value="NZ_AWXZ01000038.1"/>
</dbReference>
<dbReference type="NCBIfam" id="NF037995">
    <property type="entry name" value="TRAP_S1"/>
    <property type="match status" value="1"/>
</dbReference>